<feature type="region of interest" description="Disordered" evidence="5">
    <location>
        <begin position="592"/>
        <end position="641"/>
    </location>
</feature>
<dbReference type="InterPro" id="IPR005821">
    <property type="entry name" value="Ion_trans_dom"/>
</dbReference>
<dbReference type="Pfam" id="PF00520">
    <property type="entry name" value="Ion_trans"/>
    <property type="match status" value="2"/>
</dbReference>
<feature type="transmembrane region" description="Helical" evidence="6">
    <location>
        <begin position="1142"/>
        <end position="1164"/>
    </location>
</feature>
<sequence length="2004" mass="218423">MSPARRSPAEPSSFRSVGNLSLLSFGKHSSLGRHPSLERLGAARSQKFCVALFAGLLVLGAGLGQIAIVQGSWNNARRSLWNDEMEKLRACTAQRLANRVDVASALTAALASQLVWEDDLSNRTRGAAMLVAAAASIDALRPEGAVVVARQAEWRGENASVAAASAAGWALRSHGGGCTSQGAPSDKVRAVAGCGQPSGNATLGSDWPPCETGEPLRCRLLASGRAAPPSGREAGRASASCTLVVGNSSSVAVVALLPCAAHCHPSMANEVFLLYDAEGGVLIDGFGSLSGTSIASVAAAFEDALHRHSHSLVQLRESIAPPEALNLDLTLEDGAQAWASAGWLRPPRTLQSILWLGVSVRLAKANEAARPYGRNPYDFLLDQQPGSDALVAPALAAAFCCACLTLGALCAIEHRSRSTTTPDGPEVLMDEAADAKQRLGRNDLHPRAEGDASAGRPGPSNNFDGAGGLSCGDGCGGVRIKNLASCRFAPDLDLAAPFTLGAKHANSPAPPEINSIDVQLEEFEVREYLAHDALAALCSDEEDFDSVLPQRLREDPEPETPHLIDHMVAAVDRLRQSSLCVSVSLPTLSSKTTNSVAPAALPDGHHSASSPEPAGGGGASSPPGPKLSPIHSGFLPRSPGAERREKPLCHILCERPAGAEPADSAGTSRWLRALLSRLRASRSRGASAGLELEAAPFALTRKPSAEREEKGSSGEAEECRAASAATVPSDARSSRRSRRASSIANFRLALDNARNGVSLASIASVSERATSFMLPSREASNGSAAKKRSSNALLPGGEPQSDPRGNSSASRPALKKCRLPPLKPSEVEEDGLDDSHANSSAHDPTELLRARLIWKDALRGVELWEELLFVSKLRLRCYEISTGTVPRWIMTGAILFHMLLGYWEPSGNWNGHVRPPGWEAQAGCPRLYDPYPWTVPMRRDSVQPVLASTFAPIVTRLEWICVSIYISGLSLMLFALRASYFLKRKGNRWRISPRWRIARLILVICMLVDALLWQSHKLRLFRPFRPMLLIFALPNLRHYAQMVITSTRNLWGLFLLFTLVIAYFTLYGAYFFGDDACTCEPPCNASQRVPIGSNTPCSEDKFQSVSCLLPAMFTLVQTDNFPDMMYPAATCRTEGSPRAVPIHIIAFVFCTHLVILNIFLTTYYSEFRRDQKLREKQLQVRERRSLVTLFMLLTNSAGIRTRFTKKGTAYRSLREARLQGAQWVQFILGPEAPAAAPSARTFPSDANMGFSGAGARRQVLENRILRQFDRHAQYSGEMDIMQFFSLFEEVIRYRLAPEVDEGTSALVADTSSHELRTMREKLRLLDNYLFFRILRHVYVVVAKQVVRLQDFCDGRYISEDGQWIGIPRMCVMAFFAAHVIKLALCIEFGFGHCNLSRFATSWEDTPTWCLFICELGGVWLMMHALEILARCVCSGAAVVRKHGKADLAIVGFSLLAYLLACFPHEDVWRDYLIRIATTLPTTRLISFWRSSKSLFRHAFRGIAPSYPLLALILCLFYTFAMLGIELLGCIDGLGFGADPSLPHASFDTLDWSLVTIFQLFISEGLDEVRLRAMAAATNASETGVFTVGDYVVYYFSVFQMCTLVLSSLFIGSILHNIEQMQYFIEAQKGQRTPGDSQLIRMRATSMQDCLSPRSIDSSNPASRAASSKRCNFADRLSDKRLDSHRCPNISEGSARARDEGSLMGDANDSGSASDIATDDGAEPSVTRTKARRAPRSNRALLRGSSSACSFEGGSPKTPFGHHGPSLARGESFMNSNDEGCSKASPSLKEASRTSIRLDGGLRSRNPSSSPCVAPRISVRAFNRQAFGTANPTRPEELDDFERSATEQLQLAASRTEPSERCARDDDDRSKGRCSWVLAASTVMEGRSSKADTTSKFSTVVSAAQRQARRQDRTARWTFCRGQSFGPDCRTSTPEQSPRRHLLSQPACQSEQMSAVNARLSQEIERRAATQCQSVWRGKKSRRSSQLDSSATEELDRNSSDSHEA</sequence>
<feature type="region of interest" description="Disordered" evidence="5">
    <location>
        <begin position="775"/>
        <end position="841"/>
    </location>
</feature>
<dbReference type="PANTHER" id="PTHR46726">
    <property type="entry name" value="TWO PORE CHANNEL 3"/>
    <property type="match status" value="1"/>
</dbReference>
<feature type="compositionally biased region" description="Basic and acidic residues" evidence="5">
    <location>
        <begin position="1993"/>
        <end position="2004"/>
    </location>
</feature>
<feature type="region of interest" description="Disordered" evidence="5">
    <location>
        <begin position="701"/>
        <end position="738"/>
    </location>
</feature>
<comment type="caution">
    <text evidence="8">The sequence shown here is derived from an EMBL/GenBank/DDBJ whole genome shotgun (WGS) entry which is preliminary data.</text>
</comment>
<evidence type="ECO:0000256" key="5">
    <source>
        <dbReference type="SAM" id="MobiDB-lite"/>
    </source>
</evidence>
<evidence type="ECO:0000256" key="4">
    <source>
        <dbReference type="ARBA" id="ARBA00023136"/>
    </source>
</evidence>
<feature type="transmembrane region" description="Helical" evidence="6">
    <location>
        <begin position="48"/>
        <end position="68"/>
    </location>
</feature>
<feature type="region of interest" description="Disordered" evidence="5">
    <location>
        <begin position="1650"/>
        <end position="1669"/>
    </location>
</feature>
<dbReference type="GO" id="GO:0005216">
    <property type="term" value="F:monoatomic ion channel activity"/>
    <property type="evidence" value="ECO:0007669"/>
    <property type="project" value="InterPro"/>
</dbReference>
<evidence type="ECO:0000256" key="2">
    <source>
        <dbReference type="ARBA" id="ARBA00022692"/>
    </source>
</evidence>
<keyword evidence="2 6" id="KW-0812">Transmembrane</keyword>
<feature type="domain" description="Ion transport" evidence="7">
    <location>
        <begin position="1408"/>
        <end position="1621"/>
    </location>
</feature>
<feature type="compositionally biased region" description="Basic and acidic residues" evidence="5">
    <location>
        <begin position="703"/>
        <end position="720"/>
    </location>
</feature>
<keyword evidence="9" id="KW-1185">Reference proteome</keyword>
<name>A0AB34J777_PRYPA</name>
<dbReference type="GO" id="GO:0016020">
    <property type="term" value="C:membrane"/>
    <property type="evidence" value="ECO:0007669"/>
    <property type="project" value="UniProtKB-SubCell"/>
</dbReference>
<feature type="transmembrane region" description="Helical" evidence="6">
    <location>
        <begin position="1591"/>
        <end position="1614"/>
    </location>
</feature>
<organism evidence="8 9">
    <name type="scientific">Prymnesium parvum</name>
    <name type="common">Toxic golden alga</name>
    <dbReference type="NCBI Taxonomy" id="97485"/>
    <lineage>
        <taxon>Eukaryota</taxon>
        <taxon>Haptista</taxon>
        <taxon>Haptophyta</taxon>
        <taxon>Prymnesiophyceae</taxon>
        <taxon>Prymnesiales</taxon>
        <taxon>Prymnesiaceae</taxon>
        <taxon>Prymnesium</taxon>
    </lineage>
</organism>
<evidence type="ECO:0000256" key="6">
    <source>
        <dbReference type="SAM" id="Phobius"/>
    </source>
</evidence>
<feature type="region of interest" description="Disordered" evidence="5">
    <location>
        <begin position="438"/>
        <end position="461"/>
    </location>
</feature>
<comment type="subcellular location">
    <subcellularLocation>
        <location evidence="1">Membrane</location>
        <topology evidence="1">Multi-pass membrane protein</topology>
    </subcellularLocation>
</comment>
<evidence type="ECO:0000256" key="3">
    <source>
        <dbReference type="ARBA" id="ARBA00022989"/>
    </source>
</evidence>
<dbReference type="EMBL" id="JBGBPQ010000012">
    <property type="protein sequence ID" value="KAL1515051.1"/>
    <property type="molecule type" value="Genomic_DNA"/>
</dbReference>
<feature type="transmembrane region" description="Helical" evidence="6">
    <location>
        <begin position="1508"/>
        <end position="1533"/>
    </location>
</feature>
<protein>
    <recommendedName>
        <fullName evidence="7">Ion transport domain-containing protein</fullName>
    </recommendedName>
</protein>
<feature type="transmembrane region" description="Helical" evidence="6">
    <location>
        <begin position="957"/>
        <end position="976"/>
    </location>
</feature>
<feature type="region of interest" description="Disordered" evidence="5">
    <location>
        <begin position="1683"/>
        <end position="1812"/>
    </location>
</feature>
<gene>
    <name evidence="8" type="ORF">AB1Y20_004116</name>
</gene>
<reference evidence="8 9" key="1">
    <citation type="journal article" date="2024" name="Science">
        <title>Giant polyketide synthase enzymes in the biosynthesis of giant marine polyether toxins.</title>
        <authorList>
            <person name="Fallon T.R."/>
            <person name="Shende V.V."/>
            <person name="Wierzbicki I.H."/>
            <person name="Pendleton A.L."/>
            <person name="Watervoot N.F."/>
            <person name="Auber R.P."/>
            <person name="Gonzalez D.J."/>
            <person name="Wisecaver J.H."/>
            <person name="Moore B.S."/>
        </authorList>
    </citation>
    <scope>NUCLEOTIDE SEQUENCE [LARGE SCALE GENOMIC DNA]</scope>
    <source>
        <strain evidence="8 9">12B1</strain>
    </source>
</reference>
<evidence type="ECO:0000256" key="1">
    <source>
        <dbReference type="ARBA" id="ARBA00004141"/>
    </source>
</evidence>
<feature type="region of interest" description="Disordered" evidence="5">
    <location>
        <begin position="1926"/>
        <end position="1950"/>
    </location>
</feature>
<dbReference type="Gene3D" id="1.10.287.70">
    <property type="match status" value="2"/>
</dbReference>
<keyword evidence="3 6" id="KW-1133">Transmembrane helix</keyword>
<evidence type="ECO:0000259" key="7">
    <source>
        <dbReference type="Pfam" id="PF00520"/>
    </source>
</evidence>
<feature type="transmembrane region" description="Helical" evidence="6">
    <location>
        <begin position="1050"/>
        <end position="1072"/>
    </location>
</feature>
<evidence type="ECO:0000313" key="8">
    <source>
        <dbReference type="EMBL" id="KAL1515051.1"/>
    </source>
</evidence>
<dbReference type="Proteomes" id="UP001515480">
    <property type="component" value="Unassembled WGS sequence"/>
</dbReference>
<feature type="domain" description="Ion transport" evidence="7">
    <location>
        <begin position="952"/>
        <end position="1169"/>
    </location>
</feature>
<dbReference type="PANTHER" id="PTHR46726:SF1">
    <property type="entry name" value="TWO-PORE CALCIUM CHANNEL 3"/>
    <property type="match status" value="1"/>
</dbReference>
<feature type="compositionally biased region" description="Basic and acidic residues" evidence="5">
    <location>
        <begin position="438"/>
        <end position="450"/>
    </location>
</feature>
<feature type="transmembrane region" description="Helical" evidence="6">
    <location>
        <begin position="1185"/>
        <end position="1203"/>
    </location>
</feature>
<proteinExistence type="predicted"/>
<dbReference type="PROSITE" id="PS50096">
    <property type="entry name" value="IQ"/>
    <property type="match status" value="1"/>
</dbReference>
<keyword evidence="4 6" id="KW-0472">Membrane</keyword>
<accession>A0AB34J777</accession>
<evidence type="ECO:0000313" key="9">
    <source>
        <dbReference type="Proteomes" id="UP001515480"/>
    </source>
</evidence>
<feature type="region of interest" description="Disordered" evidence="5">
    <location>
        <begin position="1970"/>
        <end position="2004"/>
    </location>
</feature>